<comment type="caution">
    <text evidence="11">The sequence shown here is derived from an EMBL/GenBank/DDBJ whole genome shotgun (WGS) entry which is preliminary data.</text>
</comment>
<dbReference type="Proteomes" id="UP000663828">
    <property type="component" value="Unassembled WGS sequence"/>
</dbReference>
<evidence type="ECO:0000313" key="11">
    <source>
        <dbReference type="EMBL" id="CAF1338395.1"/>
    </source>
</evidence>
<dbReference type="PROSITE" id="PS51837">
    <property type="entry name" value="LITAF"/>
    <property type="match status" value="1"/>
</dbReference>
<dbReference type="PANTHER" id="PTHR23292">
    <property type="entry name" value="LIPOPOLYSACCHARIDE-INDUCED TUMOR NECROSIS FACTOR-ALPHA FACTOR"/>
    <property type="match status" value="1"/>
</dbReference>
<dbReference type="Pfam" id="PF10601">
    <property type="entry name" value="zf-LITAF-like"/>
    <property type="match status" value="1"/>
</dbReference>
<keyword evidence="7 9" id="KW-0472">Membrane</keyword>
<feature type="region of interest" description="Disordered" evidence="8">
    <location>
        <begin position="1"/>
        <end position="28"/>
    </location>
</feature>
<keyword evidence="5" id="KW-0479">Metal-binding</keyword>
<comment type="subcellular location">
    <subcellularLocation>
        <location evidence="2">Endosome membrane</location>
        <topology evidence="2">Peripheral membrane protein</topology>
    </subcellularLocation>
    <subcellularLocation>
        <location evidence="1">Late endosome membrane</location>
    </subcellularLocation>
    <subcellularLocation>
        <location evidence="3">Lysosome membrane</location>
        <topology evidence="3">Peripheral membrane protein</topology>
        <orientation evidence="3">Cytoplasmic side</orientation>
    </subcellularLocation>
</comment>
<accession>A0A815GGY9</accession>
<dbReference type="EMBL" id="CAJNOR010002767">
    <property type="protein sequence ID" value="CAF1338395.1"/>
    <property type="molecule type" value="Genomic_DNA"/>
</dbReference>
<dbReference type="PANTHER" id="PTHR23292:SF47">
    <property type="entry name" value="LITAF DOMAIN-CONTAINING PROTEIN"/>
    <property type="match status" value="1"/>
</dbReference>
<proteinExistence type="inferred from homology"/>
<evidence type="ECO:0000256" key="4">
    <source>
        <dbReference type="ARBA" id="ARBA00005975"/>
    </source>
</evidence>
<dbReference type="GO" id="GO:0098574">
    <property type="term" value="C:cytoplasmic side of lysosomal membrane"/>
    <property type="evidence" value="ECO:0007669"/>
    <property type="project" value="TreeGrafter"/>
</dbReference>
<evidence type="ECO:0000256" key="1">
    <source>
        <dbReference type="ARBA" id="ARBA00004414"/>
    </source>
</evidence>
<dbReference type="GO" id="GO:0098560">
    <property type="term" value="C:cytoplasmic side of late endosome membrane"/>
    <property type="evidence" value="ECO:0007669"/>
    <property type="project" value="TreeGrafter"/>
</dbReference>
<evidence type="ECO:0000256" key="9">
    <source>
        <dbReference type="SAM" id="Phobius"/>
    </source>
</evidence>
<sequence>MSSAPPPPYANEKPMNYQQAPPSQPMPAQPMTVIQPVYVGAPIQVVGDYPMQCTCPHCARQIVTRTEKKNGLLVWLICGGLVLFGFWLCCCIPFCVDSCKDTEHYCPNCNAVLGVHKKL</sequence>
<comment type="similarity">
    <text evidence="4">Belongs to the CDIP1/LITAF family.</text>
</comment>
<organism evidence="11 12">
    <name type="scientific">Adineta ricciae</name>
    <name type="common">Rotifer</name>
    <dbReference type="NCBI Taxonomy" id="249248"/>
    <lineage>
        <taxon>Eukaryota</taxon>
        <taxon>Metazoa</taxon>
        <taxon>Spiralia</taxon>
        <taxon>Gnathifera</taxon>
        <taxon>Rotifera</taxon>
        <taxon>Eurotatoria</taxon>
        <taxon>Bdelloidea</taxon>
        <taxon>Adinetida</taxon>
        <taxon>Adinetidae</taxon>
        <taxon>Adineta</taxon>
    </lineage>
</organism>
<dbReference type="InterPro" id="IPR037519">
    <property type="entry name" value="LITAF_fam"/>
</dbReference>
<protein>
    <recommendedName>
        <fullName evidence="10">LITAF domain-containing protein</fullName>
    </recommendedName>
</protein>
<feature type="domain" description="LITAF" evidence="10">
    <location>
        <begin position="35"/>
        <end position="118"/>
    </location>
</feature>
<evidence type="ECO:0000259" key="10">
    <source>
        <dbReference type="PROSITE" id="PS51837"/>
    </source>
</evidence>
<name>A0A815GGY9_ADIRI</name>
<evidence type="ECO:0000256" key="8">
    <source>
        <dbReference type="SAM" id="MobiDB-lite"/>
    </source>
</evidence>
<keyword evidence="9" id="KW-1133">Transmembrane helix</keyword>
<feature type="transmembrane region" description="Helical" evidence="9">
    <location>
        <begin position="70"/>
        <end position="88"/>
    </location>
</feature>
<keyword evidence="9" id="KW-0812">Transmembrane</keyword>
<evidence type="ECO:0000256" key="5">
    <source>
        <dbReference type="ARBA" id="ARBA00022723"/>
    </source>
</evidence>
<evidence type="ECO:0000256" key="3">
    <source>
        <dbReference type="ARBA" id="ARBA00004630"/>
    </source>
</evidence>
<dbReference type="InterPro" id="IPR006629">
    <property type="entry name" value="LITAF"/>
</dbReference>
<dbReference type="SMART" id="SM00714">
    <property type="entry name" value="LITAF"/>
    <property type="match status" value="1"/>
</dbReference>
<keyword evidence="6" id="KW-0862">Zinc</keyword>
<reference evidence="11" key="1">
    <citation type="submission" date="2021-02" db="EMBL/GenBank/DDBJ databases">
        <authorList>
            <person name="Nowell W R."/>
        </authorList>
    </citation>
    <scope>NUCLEOTIDE SEQUENCE</scope>
</reference>
<evidence type="ECO:0000256" key="2">
    <source>
        <dbReference type="ARBA" id="ARBA00004481"/>
    </source>
</evidence>
<evidence type="ECO:0000313" key="12">
    <source>
        <dbReference type="Proteomes" id="UP000663828"/>
    </source>
</evidence>
<keyword evidence="12" id="KW-1185">Reference proteome</keyword>
<dbReference type="GO" id="GO:0005634">
    <property type="term" value="C:nucleus"/>
    <property type="evidence" value="ECO:0007669"/>
    <property type="project" value="TreeGrafter"/>
</dbReference>
<dbReference type="AlphaFoldDB" id="A0A815GGY9"/>
<evidence type="ECO:0000256" key="6">
    <source>
        <dbReference type="ARBA" id="ARBA00022833"/>
    </source>
</evidence>
<evidence type="ECO:0000256" key="7">
    <source>
        <dbReference type="ARBA" id="ARBA00023136"/>
    </source>
</evidence>
<gene>
    <name evidence="11" type="ORF">XAT740_LOCUS30818</name>
</gene>
<dbReference type="GO" id="GO:0008270">
    <property type="term" value="F:zinc ion binding"/>
    <property type="evidence" value="ECO:0007669"/>
    <property type="project" value="TreeGrafter"/>
</dbReference>